<accession>A0AAD8L3D1</accession>
<dbReference type="Pfam" id="PF03171">
    <property type="entry name" value="2OG-FeII_Oxy"/>
    <property type="match status" value="1"/>
</dbReference>
<evidence type="ECO:0000256" key="3">
    <source>
        <dbReference type="RuleBase" id="RU003682"/>
    </source>
</evidence>
<evidence type="ECO:0000256" key="4">
    <source>
        <dbReference type="SAM" id="MobiDB-lite"/>
    </source>
</evidence>
<organism evidence="6 7">
    <name type="scientific">Tagetes erecta</name>
    <name type="common">African marigold</name>
    <dbReference type="NCBI Taxonomy" id="13708"/>
    <lineage>
        <taxon>Eukaryota</taxon>
        <taxon>Viridiplantae</taxon>
        <taxon>Streptophyta</taxon>
        <taxon>Embryophyta</taxon>
        <taxon>Tracheophyta</taxon>
        <taxon>Spermatophyta</taxon>
        <taxon>Magnoliopsida</taxon>
        <taxon>eudicotyledons</taxon>
        <taxon>Gunneridae</taxon>
        <taxon>Pentapetalae</taxon>
        <taxon>asterids</taxon>
        <taxon>campanulids</taxon>
        <taxon>Asterales</taxon>
        <taxon>Asteraceae</taxon>
        <taxon>Asteroideae</taxon>
        <taxon>Heliantheae alliance</taxon>
        <taxon>Tageteae</taxon>
        <taxon>Tagetes</taxon>
    </lineage>
</organism>
<comment type="caution">
    <text evidence="6">The sequence shown here is derived from an EMBL/GenBank/DDBJ whole genome shotgun (WGS) entry which is preliminary data.</text>
</comment>
<name>A0AAD8L3D1_TARER</name>
<dbReference type="PANTHER" id="PTHR47990">
    <property type="entry name" value="2-OXOGLUTARATE (2OG) AND FE(II)-DEPENDENT OXYGENASE SUPERFAMILY PROTEIN-RELATED"/>
    <property type="match status" value="1"/>
</dbReference>
<reference evidence="6" key="1">
    <citation type="journal article" date="2023" name="bioRxiv">
        <title>Improved chromosome-level genome assembly for marigold (Tagetes erecta).</title>
        <authorList>
            <person name="Jiang F."/>
            <person name="Yuan L."/>
            <person name="Wang S."/>
            <person name="Wang H."/>
            <person name="Xu D."/>
            <person name="Wang A."/>
            <person name="Fan W."/>
        </authorList>
    </citation>
    <scope>NUCLEOTIDE SEQUENCE</scope>
    <source>
        <strain evidence="6">WSJ</strain>
        <tissue evidence="6">Leaf</tissue>
    </source>
</reference>
<dbReference type="PROSITE" id="PS51471">
    <property type="entry name" value="FE2OG_OXY"/>
    <property type="match status" value="1"/>
</dbReference>
<keyword evidence="3" id="KW-0560">Oxidoreductase</keyword>
<dbReference type="InterPro" id="IPR026992">
    <property type="entry name" value="DIOX_N"/>
</dbReference>
<feature type="region of interest" description="Disordered" evidence="4">
    <location>
        <begin position="1"/>
        <end position="24"/>
    </location>
</feature>
<dbReference type="SUPFAM" id="SSF51197">
    <property type="entry name" value="Clavaminate synthase-like"/>
    <property type="match status" value="1"/>
</dbReference>
<dbReference type="GO" id="GO:0046872">
    <property type="term" value="F:metal ion binding"/>
    <property type="evidence" value="ECO:0007669"/>
    <property type="project" value="UniProtKB-KW"/>
</dbReference>
<comment type="similarity">
    <text evidence="3">Belongs to the iron/ascorbate-dependent oxidoreductase family.</text>
</comment>
<evidence type="ECO:0000256" key="1">
    <source>
        <dbReference type="ARBA" id="ARBA00022723"/>
    </source>
</evidence>
<dbReference type="InterPro" id="IPR044861">
    <property type="entry name" value="IPNS-like_FE2OG_OXY"/>
</dbReference>
<dbReference type="Proteomes" id="UP001229421">
    <property type="component" value="Unassembled WGS sequence"/>
</dbReference>
<gene>
    <name evidence="6" type="ORF">QVD17_10653</name>
</gene>
<protein>
    <recommendedName>
        <fullName evidence="5">Fe2OG dioxygenase domain-containing protein</fullName>
    </recommendedName>
</protein>
<evidence type="ECO:0000313" key="7">
    <source>
        <dbReference type="Proteomes" id="UP001229421"/>
    </source>
</evidence>
<evidence type="ECO:0000259" key="5">
    <source>
        <dbReference type="PROSITE" id="PS51471"/>
    </source>
</evidence>
<keyword evidence="7" id="KW-1185">Reference proteome</keyword>
<dbReference type="AlphaFoldDB" id="A0AAD8L3D1"/>
<keyword evidence="1 3" id="KW-0479">Metal-binding</keyword>
<dbReference type="Pfam" id="PF14226">
    <property type="entry name" value="DIOX_N"/>
    <property type="match status" value="1"/>
</dbReference>
<dbReference type="GO" id="GO:0016705">
    <property type="term" value="F:oxidoreductase activity, acting on paired donors, with incorporation or reduction of molecular oxygen"/>
    <property type="evidence" value="ECO:0007669"/>
    <property type="project" value="UniProtKB-ARBA"/>
</dbReference>
<proteinExistence type="inferred from homology"/>
<dbReference type="Gene3D" id="2.60.120.330">
    <property type="entry name" value="B-lactam Antibiotic, Isopenicillin N Synthase, Chain"/>
    <property type="match status" value="1"/>
</dbReference>
<dbReference type="InterPro" id="IPR005123">
    <property type="entry name" value="Oxoglu/Fe-dep_dioxygenase_dom"/>
</dbReference>
<dbReference type="InterPro" id="IPR027443">
    <property type="entry name" value="IPNS-like_sf"/>
</dbReference>
<dbReference type="EMBL" id="JAUHHV010000002">
    <property type="protein sequence ID" value="KAK1433738.1"/>
    <property type="molecule type" value="Genomic_DNA"/>
</dbReference>
<dbReference type="InterPro" id="IPR050231">
    <property type="entry name" value="Iron_ascorbate_oxido_reductase"/>
</dbReference>
<evidence type="ECO:0000313" key="6">
    <source>
        <dbReference type="EMBL" id="KAK1433738.1"/>
    </source>
</evidence>
<keyword evidence="2 3" id="KW-0408">Iron</keyword>
<evidence type="ECO:0000256" key="2">
    <source>
        <dbReference type="ARBA" id="ARBA00023004"/>
    </source>
</evidence>
<feature type="domain" description="Fe2OG dioxygenase" evidence="5">
    <location>
        <begin position="160"/>
        <end position="258"/>
    </location>
</feature>
<sequence>MLPTPGIPTVDLSPFFTTGDESGRKKAKETITEACTDYGFFQIVNHAVPIHLMNHAMDLSKTFFSYSDDVKRKFSSGPDAPLPAGYNKQPDHSPDKNEYLLMFPPESSLNVLPDDPPDFRKTMEEMFKYFVKTGQILEDIINDCLGLPPNFLKEYNSDRSWDFMVTMQYLPGTETDKNGITEHEDANLITIVLQEDVGGLEVFKNGEWIPVIPTKGTLVVNISDIIQVLSNKKFKSATHRVVRPVGKSRHSYVFFYNLQGDKWVEPLPEFTREAGMAAKYRGFYYKDYQALRLKNKTHPPSNPEDIITLTNYEI</sequence>